<comment type="caution">
    <text evidence="4">The sequence shown here is derived from an EMBL/GenBank/DDBJ whole genome shotgun (WGS) entry which is preliminary data.</text>
</comment>
<evidence type="ECO:0000313" key="5">
    <source>
        <dbReference type="Proteomes" id="UP001339883"/>
    </source>
</evidence>
<gene>
    <name evidence="4" type="primary">yhbY</name>
    <name evidence="4" type="ORF">I2F25_05520</name>
</gene>
<dbReference type="PROSITE" id="PS51295">
    <property type="entry name" value="CRM"/>
    <property type="match status" value="1"/>
</dbReference>
<dbReference type="InterPro" id="IPR001890">
    <property type="entry name" value="RNA-binding_CRM"/>
</dbReference>
<dbReference type="SMART" id="SM01103">
    <property type="entry name" value="CRS1_YhbY"/>
    <property type="match status" value="1"/>
</dbReference>
<sequence>MASLSTQESKRLRQIGHSLSPVVIIGGQGLTENVVEETTRALNDHELIKVKVVGEDREVRAEVIELLAQKTQSVVVQKIGKIVLLYKKSAQQNQKLSNLVRYAHLA</sequence>
<evidence type="ECO:0000256" key="1">
    <source>
        <dbReference type="ARBA" id="ARBA00022884"/>
    </source>
</evidence>
<dbReference type="Gene3D" id="3.30.110.60">
    <property type="entry name" value="YhbY-like"/>
    <property type="match status" value="1"/>
</dbReference>
<dbReference type="PANTHER" id="PTHR40065:SF3">
    <property type="entry name" value="RNA-BINDING PROTEIN YHBY"/>
    <property type="match status" value="1"/>
</dbReference>
<proteinExistence type="predicted"/>
<feature type="domain" description="CRM" evidence="3">
    <location>
        <begin position="2"/>
        <end position="98"/>
    </location>
</feature>
<accession>A0ABU6DUC2</accession>
<dbReference type="NCBIfam" id="TIGR00253">
    <property type="entry name" value="RNA_bind_YhbY"/>
    <property type="match status" value="1"/>
</dbReference>
<dbReference type="RefSeq" id="WP_277095275.1">
    <property type="nucleotide sequence ID" value="NZ_VTDN01000003.1"/>
</dbReference>
<dbReference type="SUPFAM" id="SSF75471">
    <property type="entry name" value="YhbY-like"/>
    <property type="match status" value="1"/>
</dbReference>
<keyword evidence="5" id="KW-1185">Reference proteome</keyword>
<dbReference type="EMBL" id="VTDN01000003">
    <property type="protein sequence ID" value="MEB5476512.1"/>
    <property type="molecule type" value="Genomic_DNA"/>
</dbReference>
<dbReference type="InterPro" id="IPR051925">
    <property type="entry name" value="RNA-binding_domain"/>
</dbReference>
<dbReference type="InterPro" id="IPR017924">
    <property type="entry name" value="RNA-binding_YhbY"/>
</dbReference>
<dbReference type="Pfam" id="PF01985">
    <property type="entry name" value="CRS1_YhbY"/>
    <property type="match status" value="1"/>
</dbReference>
<reference evidence="4 5" key="1">
    <citation type="submission" date="2019-08" db="EMBL/GenBank/DDBJ databases">
        <title>Five species of Acinetobacter isolated from floral nectar and animal pollinators.</title>
        <authorList>
            <person name="Hendry T.A."/>
        </authorList>
    </citation>
    <scope>NUCLEOTIDE SEQUENCE [LARGE SCALE GENOMIC DNA]</scope>
    <source>
        <strain evidence="4 5">MD18.27</strain>
    </source>
</reference>
<keyword evidence="1 2" id="KW-0694">RNA-binding</keyword>
<dbReference type="Proteomes" id="UP001339883">
    <property type="component" value="Unassembled WGS sequence"/>
</dbReference>
<protein>
    <submittedName>
        <fullName evidence="4">Ribosome assembly RNA-binding protein YhbY</fullName>
    </submittedName>
</protein>
<dbReference type="InterPro" id="IPR035920">
    <property type="entry name" value="YhbY-like_sf"/>
</dbReference>
<evidence type="ECO:0000313" key="4">
    <source>
        <dbReference type="EMBL" id="MEB5476512.1"/>
    </source>
</evidence>
<evidence type="ECO:0000256" key="2">
    <source>
        <dbReference type="PROSITE-ProRule" id="PRU00626"/>
    </source>
</evidence>
<dbReference type="PANTHER" id="PTHR40065">
    <property type="entry name" value="RNA-BINDING PROTEIN YHBY"/>
    <property type="match status" value="1"/>
</dbReference>
<name>A0ABU6DUC2_9GAMM</name>
<evidence type="ECO:0000259" key="3">
    <source>
        <dbReference type="PROSITE" id="PS51295"/>
    </source>
</evidence>
<organism evidence="4 5">
    <name type="scientific">Acinetobacter pollinis</name>
    <dbReference type="NCBI Taxonomy" id="2605270"/>
    <lineage>
        <taxon>Bacteria</taxon>
        <taxon>Pseudomonadati</taxon>
        <taxon>Pseudomonadota</taxon>
        <taxon>Gammaproteobacteria</taxon>
        <taxon>Moraxellales</taxon>
        <taxon>Moraxellaceae</taxon>
        <taxon>Acinetobacter</taxon>
    </lineage>
</organism>